<reference evidence="4 6" key="2">
    <citation type="submission" date="2020-05" db="EMBL/GenBank/DDBJ databases">
        <title>FDA dAtabase for Regulatory Grade micrObial Sequences (FDA-ARGOS): Supporting development and validation of Infectious Disease Dx tests.</title>
        <authorList>
            <person name="Nelson B."/>
            <person name="Plummer A."/>
            <person name="Tallon L."/>
            <person name="Sadzewicz L."/>
            <person name="Zhao X."/>
            <person name="Vavikolanu K."/>
            <person name="Mehta A."/>
            <person name="Aluvathingal J."/>
            <person name="Nadendla S."/>
            <person name="Myers T."/>
            <person name="Yan Y."/>
            <person name="Sichtig H."/>
        </authorList>
    </citation>
    <scope>NUCLEOTIDE SEQUENCE [LARGE SCALE GENOMIC DNA]</scope>
    <source>
        <strain evidence="4 6">FDAARGOS_795</strain>
    </source>
</reference>
<accession>A0A0B5NFQ7</accession>
<dbReference type="Pfam" id="PF00535">
    <property type="entry name" value="Glycos_transf_2"/>
    <property type="match status" value="1"/>
</dbReference>
<organism evidence="4 6">
    <name type="scientific">Bacillus thuringiensis</name>
    <dbReference type="NCBI Taxonomy" id="1428"/>
    <lineage>
        <taxon>Bacteria</taxon>
        <taxon>Bacillati</taxon>
        <taxon>Bacillota</taxon>
        <taxon>Bacilli</taxon>
        <taxon>Bacillales</taxon>
        <taxon>Bacillaceae</taxon>
        <taxon>Bacillus</taxon>
        <taxon>Bacillus cereus group</taxon>
    </lineage>
</organism>
<dbReference type="AlphaFoldDB" id="A0A0B5NFQ7"/>
<evidence type="ECO:0000313" key="3">
    <source>
        <dbReference type="EMBL" id="AJG76604.1"/>
    </source>
</evidence>
<dbReference type="InterPro" id="IPR029044">
    <property type="entry name" value="Nucleotide-diphossugar_trans"/>
</dbReference>
<dbReference type="InterPro" id="IPR001173">
    <property type="entry name" value="Glyco_trans_2-like"/>
</dbReference>
<dbReference type="GO" id="GO:0016758">
    <property type="term" value="F:hexosyltransferase activity"/>
    <property type="evidence" value="ECO:0007669"/>
    <property type="project" value="UniProtKB-ARBA"/>
</dbReference>
<evidence type="ECO:0000259" key="2">
    <source>
        <dbReference type="Pfam" id="PF00535"/>
    </source>
</evidence>
<dbReference type="EMBL" id="CP053980">
    <property type="protein sequence ID" value="QKH24824.1"/>
    <property type="molecule type" value="Genomic_DNA"/>
</dbReference>
<name>A0A0B5NFQ7_BACTU</name>
<dbReference type="RefSeq" id="WP_000405133.1">
    <property type="nucleotide sequence ID" value="NZ_CP009335.1"/>
</dbReference>
<feature type="domain" description="Glycosyltransferase 2-like" evidence="2">
    <location>
        <begin position="17"/>
        <end position="143"/>
    </location>
</feature>
<dbReference type="SUPFAM" id="SSF53448">
    <property type="entry name" value="Nucleotide-diphospho-sugar transferases"/>
    <property type="match status" value="1"/>
</dbReference>
<proteinExistence type="inferred from homology"/>
<gene>
    <name evidence="3" type="ORF">BF38_996</name>
    <name evidence="4" type="ORF">FOC89_12725</name>
</gene>
<reference evidence="3 5" key="1">
    <citation type="journal article" date="2015" name="Genome Announc.">
        <title>Complete genome sequences for 35 biothreat assay-relevant bacillus species.</title>
        <authorList>
            <person name="Johnson S.L."/>
            <person name="Daligault H.E."/>
            <person name="Davenport K.W."/>
            <person name="Jaissle J."/>
            <person name="Frey K.G."/>
            <person name="Ladner J.T."/>
            <person name="Broomall S.M."/>
            <person name="Bishop-Lilly K.A."/>
            <person name="Bruce D.C."/>
            <person name="Gibbons H.S."/>
            <person name="Coyne S.R."/>
            <person name="Lo C.C."/>
            <person name="Meincke L."/>
            <person name="Munk A.C."/>
            <person name="Koroleva G.I."/>
            <person name="Rosenzweig C.N."/>
            <person name="Palacios G.F."/>
            <person name="Redden C.L."/>
            <person name="Minogue T.D."/>
            <person name="Chain P.S."/>
        </authorList>
    </citation>
    <scope>NUCLEOTIDE SEQUENCE [LARGE SCALE GENOMIC DNA]</scope>
    <source>
        <strain evidence="3 5">HD1011</strain>
    </source>
</reference>
<keyword evidence="4" id="KW-0808">Transferase</keyword>
<dbReference type="PANTHER" id="PTHR22916">
    <property type="entry name" value="GLYCOSYLTRANSFERASE"/>
    <property type="match status" value="1"/>
</dbReference>
<protein>
    <submittedName>
        <fullName evidence="3">Glycosyl transferase 2 family protein</fullName>
    </submittedName>
    <submittedName>
        <fullName evidence="4">Glycosyltransferase family 2 protein</fullName>
    </submittedName>
</protein>
<evidence type="ECO:0000256" key="1">
    <source>
        <dbReference type="ARBA" id="ARBA00006739"/>
    </source>
</evidence>
<evidence type="ECO:0000313" key="4">
    <source>
        <dbReference type="EMBL" id="QKH24824.1"/>
    </source>
</evidence>
<dbReference type="EMBL" id="CP009335">
    <property type="protein sequence ID" value="AJG76604.1"/>
    <property type="molecule type" value="Genomic_DNA"/>
</dbReference>
<sequence length="262" mass="30162">MEINLSEIEIGNQSLVSIITPSYNASSFIKETIQSVQSQTYTNWEMIIIDDVSKDNTCELIKEEIKKDNRIRLIELQENCGAAIARNTGINNAKGKYVAFLDSDDLWLPEKLEKQLEFMQNNDIAFSFTSYQIMNQDGILTDKIVHVPEKINYNGLLKNTIIGCLTVMLDIEKLGKVQMPNIRTRQDTATWLKILRQGHYAYGLDEVLSNYRKVENSISSKKFKMAKMNWKLYREIEGLSILKSAWCFINYALNGVVKHFVK</sequence>
<dbReference type="Proteomes" id="UP000501107">
    <property type="component" value="Chromosome"/>
</dbReference>
<evidence type="ECO:0000313" key="5">
    <source>
        <dbReference type="Proteomes" id="UP000031876"/>
    </source>
</evidence>
<dbReference type="KEGG" id="btw:BF38_996"/>
<comment type="similarity">
    <text evidence="1">Belongs to the glycosyltransferase 2 family.</text>
</comment>
<dbReference type="FunFam" id="3.90.550.10:FF:000130">
    <property type="entry name" value="Family 2 glycosyl transferase"/>
    <property type="match status" value="1"/>
</dbReference>
<dbReference type="CDD" id="cd00761">
    <property type="entry name" value="Glyco_tranf_GTA_type"/>
    <property type="match status" value="1"/>
</dbReference>
<dbReference type="PANTHER" id="PTHR22916:SF3">
    <property type="entry name" value="UDP-GLCNAC:BETAGAL BETA-1,3-N-ACETYLGLUCOSAMINYLTRANSFERASE-LIKE PROTEIN 1"/>
    <property type="match status" value="1"/>
</dbReference>
<evidence type="ECO:0000313" key="6">
    <source>
        <dbReference type="Proteomes" id="UP000501107"/>
    </source>
</evidence>
<dbReference type="Gene3D" id="3.90.550.10">
    <property type="entry name" value="Spore Coat Polysaccharide Biosynthesis Protein SpsA, Chain A"/>
    <property type="match status" value="1"/>
</dbReference>
<dbReference type="Proteomes" id="UP000031876">
    <property type="component" value="Chromosome"/>
</dbReference>